<dbReference type="GO" id="GO:0030422">
    <property type="term" value="P:siRNA processing"/>
    <property type="evidence" value="ECO:0007669"/>
    <property type="project" value="TreeGrafter"/>
</dbReference>
<protein>
    <recommendedName>
        <fullName evidence="1">RNA-dependent RNA polymerase</fullName>
        <ecNumber evidence="1">2.7.7.48</ecNumber>
    </recommendedName>
</protein>
<dbReference type="EMBL" id="ML769476">
    <property type="protein sequence ID" value="KAE9398883.1"/>
    <property type="molecule type" value="Genomic_DNA"/>
</dbReference>
<keyword evidence="1" id="KW-0548">Nucleotidyltransferase</keyword>
<dbReference type="EC" id="2.7.7.48" evidence="1"/>
<evidence type="ECO:0000256" key="1">
    <source>
        <dbReference type="RuleBase" id="RU363098"/>
    </source>
</evidence>
<keyword evidence="1" id="KW-0694">RNA-binding</keyword>
<comment type="catalytic activity">
    <reaction evidence="1">
        <text>RNA(n) + a ribonucleoside 5'-triphosphate = RNA(n+1) + diphosphate</text>
        <dbReference type="Rhea" id="RHEA:21248"/>
        <dbReference type="Rhea" id="RHEA-COMP:14527"/>
        <dbReference type="Rhea" id="RHEA-COMP:17342"/>
        <dbReference type="ChEBI" id="CHEBI:33019"/>
        <dbReference type="ChEBI" id="CHEBI:61557"/>
        <dbReference type="ChEBI" id="CHEBI:140395"/>
        <dbReference type="EC" id="2.7.7.48"/>
    </reaction>
</comment>
<keyword evidence="1" id="KW-0808">Transferase</keyword>
<dbReference type="PANTHER" id="PTHR23079:SF55">
    <property type="entry name" value="RNA-DIRECTED RNA POLYMERASE"/>
    <property type="match status" value="1"/>
</dbReference>
<dbReference type="PANTHER" id="PTHR23079">
    <property type="entry name" value="RNA-DEPENDENT RNA POLYMERASE"/>
    <property type="match status" value="1"/>
</dbReference>
<dbReference type="Pfam" id="PF05183">
    <property type="entry name" value="RdRP"/>
    <property type="match status" value="1"/>
</dbReference>
<dbReference type="GO" id="GO:0003723">
    <property type="term" value="F:RNA binding"/>
    <property type="evidence" value="ECO:0007669"/>
    <property type="project" value="UniProtKB-KW"/>
</dbReference>
<dbReference type="OrthoDB" id="6513042at2759"/>
<gene>
    <name evidence="3" type="ORF">BT96DRAFT_1019870</name>
</gene>
<accession>A0A6A4HLH5</accession>
<dbReference type="GO" id="GO:0031380">
    <property type="term" value="C:nuclear RNA-directed RNA polymerase complex"/>
    <property type="evidence" value="ECO:0007669"/>
    <property type="project" value="TreeGrafter"/>
</dbReference>
<evidence type="ECO:0000259" key="2">
    <source>
        <dbReference type="Pfam" id="PF05183"/>
    </source>
</evidence>
<organism evidence="3 4">
    <name type="scientific">Gymnopus androsaceus JB14</name>
    <dbReference type="NCBI Taxonomy" id="1447944"/>
    <lineage>
        <taxon>Eukaryota</taxon>
        <taxon>Fungi</taxon>
        <taxon>Dikarya</taxon>
        <taxon>Basidiomycota</taxon>
        <taxon>Agaricomycotina</taxon>
        <taxon>Agaricomycetes</taxon>
        <taxon>Agaricomycetidae</taxon>
        <taxon>Agaricales</taxon>
        <taxon>Marasmiineae</taxon>
        <taxon>Omphalotaceae</taxon>
        <taxon>Gymnopus</taxon>
    </lineage>
</organism>
<comment type="similarity">
    <text evidence="1">Belongs to the RdRP family.</text>
</comment>
<evidence type="ECO:0000313" key="3">
    <source>
        <dbReference type="EMBL" id="KAE9398883.1"/>
    </source>
</evidence>
<dbReference type="InterPro" id="IPR057596">
    <property type="entry name" value="RDRP_core"/>
</dbReference>
<name>A0A6A4HLH5_9AGAR</name>
<feature type="domain" description="RDRP core" evidence="2">
    <location>
        <begin position="436"/>
        <end position="1074"/>
    </location>
</feature>
<sequence>MSYEDQEAMQLSIRYIPSDIDRWDLKVKLARILHDEPFRQPRPDRKMNFDVFLYLGDGTEGRHNGSGKLTVPTEKIARQFLNYIRTNPVKYSGKKIKFSLLGPPNDKNSQKIAAMVQKAPFVDPHMERDREERVFELEETLLRVVKVQFGVLFRTDPKEPRKYSIEWEHTYTDEVGYLKFEFDHKLIRVQLTNPVSGHTGTDIVINFASISRIAVGEEYINSYIIFDTTTPPSFEEFDLHRPMTGRKYDDSKDNPRYKRRIGSVNRIAGHARVAPFAHTLRLLVRSYDSSDVVKSFRRLCKVAELQTIIWPPLNRPVNNPDIEAAGYAIFSEKSLHRWSTYTSQHDWPVAFQLEGLLHNCLLNVQELLKMTHRFDSLCEQHGTRYVAVLLQRYAELLSNPSRPPETPEQTLSRLLSRFVFKDKTIPRTFQCYHVIVTPTRTILEGPYPTDSNRIIRQYAGFEDYFIRVAFCDEDRMRLRWSRVLNAFDFLQDRIGTILKEGFTLAGRHFEFLAYSTSALREHSVWFMNPFQHPSLGRVTSQNIRDSIGDFGVLEDTSEDAQRDALEATPEDTSLAEGKPPLLWCPSKYAARLAQAFTATESSVRIHRREWEIMPDLGNEPYLFTDGVGTVSEGLGDEIWEALCKSRPNRIDSAIKPSAYQIRFLGFKGVVAVDKELDKIPGSSIRMRLRPSMHKFENSTNEAADIEIALAFEAPMPCYFNRALVMILEDRGVQRSAFLDLLRLAVADAQLVDNSLTDCHKFLASHSFGNAFRLSWVLEQLLNRGAEITLSSRTYIDSEFLKELRRVARMQTLKEIKHDARIPIPDSFLLAGVADEGPAYVDDPNKPAYSNTYCLPENNIYACIQRPGDEKPTWIEGACLIWRSPLTHPGDVQNVNAIGKPPPNCLFGHLINVVVLPSRGWRSLASCLGGGDLDGDTFTVCTCTSILPTLNVKPAQYPPGEDLSIGRNSTVEDICNFIIEYFNSDVLGLVSDRLLVIADQSEKGIFDRQCEDLATLCSQAVDYPKKGQRVDISGDRLPRPLIRPNPDWHAAEVVNPRKSDYYDSTRALGFMYREITLPQAPKDPLVGLPKPMIFETESITSLLRDCILCYLPLGSFDKSRRDKDVEDLFQNYVDNLRYISAIHTLSNDSTIRLKEEEIVLGVILANCQERRWRRERMYKMRLHTLNLVKEIKQGFQPSDRVEEEVTDREGLLHILDKAWYAWVSAREQDFGTNSFRLIALGSVLDCIEKLEKLPVETM</sequence>
<evidence type="ECO:0000313" key="4">
    <source>
        <dbReference type="Proteomes" id="UP000799118"/>
    </source>
</evidence>
<reference evidence="3" key="1">
    <citation type="journal article" date="2019" name="Environ. Microbiol.">
        <title>Fungal ecological strategies reflected in gene transcription - a case study of two litter decomposers.</title>
        <authorList>
            <person name="Barbi F."/>
            <person name="Kohler A."/>
            <person name="Barry K."/>
            <person name="Baskaran P."/>
            <person name="Daum C."/>
            <person name="Fauchery L."/>
            <person name="Ihrmark K."/>
            <person name="Kuo A."/>
            <person name="LaButti K."/>
            <person name="Lipzen A."/>
            <person name="Morin E."/>
            <person name="Grigoriev I.V."/>
            <person name="Henrissat B."/>
            <person name="Lindahl B."/>
            <person name="Martin F."/>
        </authorList>
    </citation>
    <scope>NUCLEOTIDE SEQUENCE</scope>
    <source>
        <strain evidence="3">JB14</strain>
    </source>
</reference>
<proteinExistence type="inferred from homology"/>
<keyword evidence="1" id="KW-0696">RNA-directed RNA polymerase</keyword>
<dbReference type="AlphaFoldDB" id="A0A6A4HLH5"/>
<keyword evidence="4" id="KW-1185">Reference proteome</keyword>
<dbReference type="InterPro" id="IPR007855">
    <property type="entry name" value="RDRP"/>
</dbReference>
<dbReference type="GO" id="GO:0003968">
    <property type="term" value="F:RNA-directed RNA polymerase activity"/>
    <property type="evidence" value="ECO:0007669"/>
    <property type="project" value="UniProtKB-KW"/>
</dbReference>
<dbReference type="Proteomes" id="UP000799118">
    <property type="component" value="Unassembled WGS sequence"/>
</dbReference>